<accession>A0A932A8V9</accession>
<sequence length="163" mass="17440">MGTPPATLPPSSPMQVPPPRGPGWWSRNWKWFAPVGCLTIIALFAAFVAGLVLVVAGAMKSSDAYKLALDKAQKDPRVQQRLGTPIEPGMFVSGSTNVSGTSGKADITIPISGPKGKATIYVDATKFANEWKFNRLEVSFEGDAQRLNLLEPLPGQPPARVEP</sequence>
<reference evidence="3" key="1">
    <citation type="submission" date="2020-07" db="EMBL/GenBank/DDBJ databases">
        <title>Huge and variable diversity of episymbiotic CPR bacteria and DPANN archaea in groundwater ecosystems.</title>
        <authorList>
            <person name="He C.Y."/>
            <person name="Keren R."/>
            <person name="Whittaker M."/>
            <person name="Farag I.F."/>
            <person name="Doudna J."/>
            <person name="Cate J.H.D."/>
            <person name="Banfield J.F."/>
        </authorList>
    </citation>
    <scope>NUCLEOTIDE SEQUENCE</scope>
    <source>
        <strain evidence="3">NC_groundwater_580_Pr5_B-0.1um_64_19</strain>
    </source>
</reference>
<feature type="region of interest" description="Disordered" evidence="1">
    <location>
        <begin position="1"/>
        <end position="20"/>
    </location>
</feature>
<keyword evidence="2" id="KW-0472">Membrane</keyword>
<gene>
    <name evidence="3" type="ORF">HYX28_08685</name>
</gene>
<keyword evidence="2" id="KW-0812">Transmembrane</keyword>
<evidence type="ECO:0000313" key="3">
    <source>
        <dbReference type="EMBL" id="MBI2678844.1"/>
    </source>
</evidence>
<comment type="caution">
    <text evidence="3">The sequence shown here is derived from an EMBL/GenBank/DDBJ whole genome shotgun (WGS) entry which is preliminary data.</text>
</comment>
<feature type="transmembrane region" description="Helical" evidence="2">
    <location>
        <begin position="31"/>
        <end position="56"/>
    </location>
</feature>
<evidence type="ECO:0008006" key="5">
    <source>
        <dbReference type="Google" id="ProtNLM"/>
    </source>
</evidence>
<name>A0A932A8V9_9BACT</name>
<proteinExistence type="predicted"/>
<dbReference type="Pfam" id="PF08695">
    <property type="entry name" value="Coa1"/>
    <property type="match status" value="1"/>
</dbReference>
<dbReference type="AlphaFoldDB" id="A0A932A8V9"/>
<protein>
    <recommendedName>
        <fullName evidence="5">Cytochrome oxidase complex assembly protein 1</fullName>
    </recommendedName>
</protein>
<dbReference type="Proteomes" id="UP000779809">
    <property type="component" value="Unassembled WGS sequence"/>
</dbReference>
<evidence type="ECO:0000256" key="1">
    <source>
        <dbReference type="SAM" id="MobiDB-lite"/>
    </source>
</evidence>
<dbReference type="InterPro" id="IPR014807">
    <property type="entry name" value="Coa1"/>
</dbReference>
<dbReference type="EMBL" id="JACPNR010000010">
    <property type="protein sequence ID" value="MBI2678844.1"/>
    <property type="molecule type" value="Genomic_DNA"/>
</dbReference>
<keyword evidence="2" id="KW-1133">Transmembrane helix</keyword>
<evidence type="ECO:0000313" key="4">
    <source>
        <dbReference type="Proteomes" id="UP000779809"/>
    </source>
</evidence>
<organism evidence="3 4">
    <name type="scientific">Candidatus Korobacter versatilis</name>
    <dbReference type="NCBI Taxonomy" id="658062"/>
    <lineage>
        <taxon>Bacteria</taxon>
        <taxon>Pseudomonadati</taxon>
        <taxon>Acidobacteriota</taxon>
        <taxon>Terriglobia</taxon>
        <taxon>Terriglobales</taxon>
        <taxon>Candidatus Korobacteraceae</taxon>
        <taxon>Candidatus Korobacter</taxon>
    </lineage>
</organism>
<evidence type="ECO:0000256" key="2">
    <source>
        <dbReference type="SAM" id="Phobius"/>
    </source>
</evidence>